<dbReference type="RefSeq" id="WP_089056757.1">
    <property type="nucleotide sequence ID" value="NZ_MUHD01000005.1"/>
</dbReference>
<sequence>MFNQFRNKFPLTDEKWNEYINHFNRIEVPAKTVLLEEGEISKKLFIIQKGCVRVWFNNNGKDLTSQFFFENQSVASIESFIKKFPSPVVVETIEPSILWWIHKKDVDQILEEIKEIPALRDQLIDVLFQRTFDYMKHFFSFIKESPAERYLNLIEEKPQIVQRVPQHYIASYLGVSTVHLSRIKSKLAHKK</sequence>
<dbReference type="PROSITE" id="PS50042">
    <property type="entry name" value="CNMP_BINDING_3"/>
    <property type="match status" value="1"/>
</dbReference>
<gene>
    <name evidence="2" type="ORF">B0A81_03660</name>
</gene>
<dbReference type="InterPro" id="IPR018490">
    <property type="entry name" value="cNMP-bd_dom_sf"/>
</dbReference>
<evidence type="ECO:0000313" key="2">
    <source>
        <dbReference type="EMBL" id="OXB10667.1"/>
    </source>
</evidence>
<protein>
    <submittedName>
        <fullName evidence="2">Cyclic nucleotide-binding protein</fullName>
    </submittedName>
</protein>
<reference evidence="2 3" key="1">
    <citation type="submission" date="2016-11" db="EMBL/GenBank/DDBJ databases">
        <title>Whole genomes of Flavobacteriaceae.</title>
        <authorList>
            <person name="Stine C."/>
            <person name="Li C."/>
            <person name="Tadesse D."/>
        </authorList>
    </citation>
    <scope>NUCLEOTIDE SEQUENCE [LARGE SCALE GENOMIC DNA]</scope>
    <source>
        <strain evidence="2 3">CCUG 60112</strain>
    </source>
</reference>
<accession>A0ABX4CYB7</accession>
<proteinExistence type="predicted"/>
<evidence type="ECO:0000313" key="3">
    <source>
        <dbReference type="Proteomes" id="UP000198381"/>
    </source>
</evidence>
<dbReference type="EMBL" id="MUHD01000005">
    <property type="protein sequence ID" value="OXB10667.1"/>
    <property type="molecule type" value="Genomic_DNA"/>
</dbReference>
<dbReference type="InterPro" id="IPR014710">
    <property type="entry name" value="RmlC-like_jellyroll"/>
</dbReference>
<dbReference type="CDD" id="cd00038">
    <property type="entry name" value="CAP_ED"/>
    <property type="match status" value="1"/>
</dbReference>
<dbReference type="InterPro" id="IPR000595">
    <property type="entry name" value="cNMP-bd_dom"/>
</dbReference>
<dbReference type="Proteomes" id="UP000198381">
    <property type="component" value="Unassembled WGS sequence"/>
</dbReference>
<organism evidence="2 3">
    <name type="scientific">Flavobacterium plurextorum</name>
    <dbReference type="NCBI Taxonomy" id="1114867"/>
    <lineage>
        <taxon>Bacteria</taxon>
        <taxon>Pseudomonadati</taxon>
        <taxon>Bacteroidota</taxon>
        <taxon>Flavobacteriia</taxon>
        <taxon>Flavobacteriales</taxon>
        <taxon>Flavobacteriaceae</taxon>
        <taxon>Flavobacterium</taxon>
    </lineage>
</organism>
<evidence type="ECO:0000259" key="1">
    <source>
        <dbReference type="PROSITE" id="PS50042"/>
    </source>
</evidence>
<dbReference type="Gene3D" id="2.60.120.10">
    <property type="entry name" value="Jelly Rolls"/>
    <property type="match status" value="1"/>
</dbReference>
<dbReference type="SUPFAM" id="SSF51206">
    <property type="entry name" value="cAMP-binding domain-like"/>
    <property type="match status" value="1"/>
</dbReference>
<feature type="domain" description="Cyclic nucleotide-binding" evidence="1">
    <location>
        <begin position="11"/>
        <end position="110"/>
    </location>
</feature>
<comment type="caution">
    <text evidence="2">The sequence shown here is derived from an EMBL/GenBank/DDBJ whole genome shotgun (WGS) entry which is preliminary data.</text>
</comment>
<keyword evidence="3" id="KW-1185">Reference proteome</keyword>
<name>A0ABX4CYB7_9FLAO</name>
<dbReference type="Pfam" id="PF00027">
    <property type="entry name" value="cNMP_binding"/>
    <property type="match status" value="1"/>
</dbReference>